<evidence type="ECO:0000256" key="15">
    <source>
        <dbReference type="ARBA" id="ARBA00023242"/>
    </source>
</evidence>
<dbReference type="PANTHER" id="PTHR45685">
    <property type="entry name" value="HELICASE SRCAP-RELATED"/>
    <property type="match status" value="1"/>
</dbReference>
<dbReference type="Gene3D" id="3.40.50.300">
    <property type="entry name" value="P-loop containing nucleotide triphosphate hydrolases"/>
    <property type="match status" value="1"/>
</dbReference>
<dbReference type="VEuPathDB" id="FungiDB:RhiirA1_372777"/>
<dbReference type="InterPro" id="IPR020838">
    <property type="entry name" value="DBINO"/>
</dbReference>
<evidence type="ECO:0000256" key="6">
    <source>
        <dbReference type="ARBA" id="ARBA00022801"/>
    </source>
</evidence>
<feature type="compositionally biased region" description="Low complexity" evidence="18">
    <location>
        <begin position="347"/>
        <end position="363"/>
    </location>
</feature>
<feature type="compositionally biased region" description="Basic and acidic residues" evidence="18">
    <location>
        <begin position="1653"/>
        <end position="1662"/>
    </location>
</feature>
<dbReference type="GO" id="GO:0016887">
    <property type="term" value="F:ATP hydrolysis activity"/>
    <property type="evidence" value="ECO:0007669"/>
    <property type="project" value="TreeGrafter"/>
</dbReference>
<dbReference type="VEuPathDB" id="FungiDB:FUN_018365"/>
<feature type="compositionally biased region" description="Polar residues" evidence="18">
    <location>
        <begin position="63"/>
        <end position="75"/>
    </location>
</feature>
<dbReference type="PROSITE" id="PS51192">
    <property type="entry name" value="HELICASE_ATP_BIND_1"/>
    <property type="match status" value="1"/>
</dbReference>
<comment type="catalytic activity">
    <reaction evidence="16">
        <text>ATP + H2O = ADP + phosphate + H(+)</text>
        <dbReference type="Rhea" id="RHEA:13065"/>
        <dbReference type="ChEBI" id="CHEBI:15377"/>
        <dbReference type="ChEBI" id="CHEBI:15378"/>
        <dbReference type="ChEBI" id="CHEBI:30616"/>
        <dbReference type="ChEBI" id="CHEBI:43474"/>
        <dbReference type="ChEBI" id="CHEBI:456216"/>
    </reaction>
</comment>
<feature type="compositionally biased region" description="Low complexity" evidence="18">
    <location>
        <begin position="229"/>
        <end position="238"/>
    </location>
</feature>
<dbReference type="Pfam" id="PF00271">
    <property type="entry name" value="Helicase_C"/>
    <property type="match status" value="1"/>
</dbReference>
<dbReference type="GO" id="GO:0003677">
    <property type="term" value="F:DNA binding"/>
    <property type="evidence" value="ECO:0007669"/>
    <property type="project" value="UniProtKB-UniRule"/>
</dbReference>
<feature type="coiled-coil region" evidence="17">
    <location>
        <begin position="479"/>
        <end position="506"/>
    </location>
</feature>
<feature type="compositionally biased region" description="Low complexity" evidence="18">
    <location>
        <begin position="78"/>
        <end position="89"/>
    </location>
</feature>
<gene>
    <name evidence="22" type="ORF">RhiirA4_464089</name>
</gene>
<dbReference type="PROSITE" id="PS51194">
    <property type="entry name" value="HELICASE_CTER"/>
    <property type="match status" value="1"/>
</dbReference>
<dbReference type="GO" id="GO:0006281">
    <property type="term" value="P:DNA repair"/>
    <property type="evidence" value="ECO:0007669"/>
    <property type="project" value="UniProtKB-UniRule"/>
</dbReference>
<dbReference type="Pfam" id="PF00176">
    <property type="entry name" value="SNF2-rel_dom"/>
    <property type="match status" value="1"/>
</dbReference>
<dbReference type="InterPro" id="IPR038718">
    <property type="entry name" value="SNF2-like_sf"/>
</dbReference>
<dbReference type="FunFam" id="3.40.50.300:FF:001269">
    <property type="entry name" value="SNF2 family helicase/ATPase"/>
    <property type="match status" value="1"/>
</dbReference>
<dbReference type="EMBL" id="LLXI01000645">
    <property type="protein sequence ID" value="PKY48477.1"/>
    <property type="molecule type" value="Genomic_DNA"/>
</dbReference>
<dbReference type="FunFam" id="3.40.50.10810:FF:000005">
    <property type="entry name" value="Photoperiod-independent early flowering 1"/>
    <property type="match status" value="1"/>
</dbReference>
<feature type="compositionally biased region" description="Acidic residues" evidence="18">
    <location>
        <begin position="737"/>
        <end position="747"/>
    </location>
</feature>
<feature type="region of interest" description="Disordered" evidence="18">
    <location>
        <begin position="1"/>
        <end position="98"/>
    </location>
</feature>
<evidence type="ECO:0000256" key="12">
    <source>
        <dbReference type="ARBA" id="ARBA00023159"/>
    </source>
</evidence>
<evidence type="ECO:0000256" key="16">
    <source>
        <dbReference type="RuleBase" id="RU368001"/>
    </source>
</evidence>
<dbReference type="VEuPathDB" id="FungiDB:FUN_024234"/>
<feature type="coiled-coil region" evidence="17">
    <location>
        <begin position="649"/>
        <end position="696"/>
    </location>
</feature>
<dbReference type="InterPro" id="IPR014001">
    <property type="entry name" value="Helicase_ATP-bd"/>
</dbReference>
<evidence type="ECO:0000313" key="22">
    <source>
        <dbReference type="EMBL" id="PKY48477.1"/>
    </source>
</evidence>
<feature type="compositionally biased region" description="Low complexity" evidence="18">
    <location>
        <begin position="212"/>
        <end position="221"/>
    </location>
</feature>
<feature type="compositionally biased region" description="Low complexity" evidence="18">
    <location>
        <begin position="374"/>
        <end position="385"/>
    </location>
</feature>
<dbReference type="SMART" id="SM00487">
    <property type="entry name" value="DEXDc"/>
    <property type="match status" value="1"/>
</dbReference>
<organism evidence="22 23">
    <name type="scientific">Rhizophagus irregularis</name>
    <dbReference type="NCBI Taxonomy" id="588596"/>
    <lineage>
        <taxon>Eukaryota</taxon>
        <taxon>Fungi</taxon>
        <taxon>Fungi incertae sedis</taxon>
        <taxon>Mucoromycota</taxon>
        <taxon>Glomeromycotina</taxon>
        <taxon>Glomeromycetes</taxon>
        <taxon>Glomerales</taxon>
        <taxon>Glomeraceae</taxon>
        <taxon>Rhizophagus</taxon>
    </lineage>
</organism>
<keyword evidence="13" id="KW-0804">Transcription</keyword>
<dbReference type="InterPro" id="IPR001650">
    <property type="entry name" value="Helicase_C-like"/>
</dbReference>
<dbReference type="Gene3D" id="3.40.50.10810">
    <property type="entry name" value="Tandem AAA-ATPase domain"/>
    <property type="match status" value="1"/>
</dbReference>
<comment type="caution">
    <text evidence="22">The sequence shown here is derived from an EMBL/GenBank/DDBJ whole genome shotgun (WGS) entry which is preliminary data.</text>
</comment>
<feature type="domain" description="Helicase ATP-binding" evidence="19">
    <location>
        <begin position="907"/>
        <end position="1037"/>
    </location>
</feature>
<dbReference type="InterPro" id="IPR027417">
    <property type="entry name" value="P-loop_NTPase"/>
</dbReference>
<keyword evidence="12" id="KW-0010">Activator</keyword>
<keyword evidence="23" id="KW-1185">Reference proteome</keyword>
<feature type="compositionally biased region" description="Low complexity" evidence="18">
    <location>
        <begin position="35"/>
        <end position="50"/>
    </location>
</feature>
<evidence type="ECO:0000256" key="2">
    <source>
        <dbReference type="ARBA" id="ARBA00009220"/>
    </source>
</evidence>
<comment type="function">
    <text evidence="16">ATPase component of the INO80 complex which remodels chromatin by shifting nucleosomes and is involved in DNA repair.</text>
</comment>
<evidence type="ECO:0000256" key="18">
    <source>
        <dbReference type="SAM" id="MobiDB-lite"/>
    </source>
</evidence>
<feature type="domain" description="DBINO" evidence="21">
    <location>
        <begin position="585"/>
        <end position="710"/>
    </location>
</feature>
<evidence type="ECO:0000259" key="19">
    <source>
        <dbReference type="PROSITE" id="PS51192"/>
    </source>
</evidence>
<dbReference type="PANTHER" id="PTHR45685:SF2">
    <property type="entry name" value="CHROMATIN-REMODELING ATPASE INO80"/>
    <property type="match status" value="1"/>
</dbReference>
<keyword evidence="8 16" id="KW-0067">ATP-binding</keyword>
<dbReference type="PROSITE" id="PS51413">
    <property type="entry name" value="DBINO"/>
    <property type="match status" value="1"/>
</dbReference>
<evidence type="ECO:0000256" key="8">
    <source>
        <dbReference type="ARBA" id="ARBA00022840"/>
    </source>
</evidence>
<dbReference type="InterPro" id="IPR049730">
    <property type="entry name" value="SNF2/RAD54-like_C"/>
</dbReference>
<dbReference type="EC" id="3.6.4.-" evidence="16"/>
<dbReference type="SMART" id="SM00490">
    <property type="entry name" value="HELICc"/>
    <property type="match status" value="1"/>
</dbReference>
<feature type="region of interest" description="Disordered" evidence="18">
    <location>
        <begin position="164"/>
        <end position="463"/>
    </location>
</feature>
<feature type="compositionally biased region" description="Pro residues" evidence="18">
    <location>
        <begin position="25"/>
        <end position="34"/>
    </location>
</feature>
<comment type="similarity">
    <text evidence="2">Belongs to the SNF2/RAD54 helicase family. SWR1 subfamily.</text>
</comment>
<name>A0A2I1GPG3_9GLOM</name>
<feature type="region of interest" description="Disordered" evidence="18">
    <location>
        <begin position="727"/>
        <end position="757"/>
    </location>
</feature>
<keyword evidence="7" id="KW-0347">Helicase</keyword>
<dbReference type="GO" id="GO:0042393">
    <property type="term" value="F:histone binding"/>
    <property type="evidence" value="ECO:0007669"/>
    <property type="project" value="TreeGrafter"/>
</dbReference>
<feature type="region of interest" description="Disordered" evidence="18">
    <location>
        <begin position="1622"/>
        <end position="1721"/>
    </location>
</feature>
<dbReference type="VEuPathDB" id="FungiDB:RhiirFUN_004541"/>
<feature type="compositionally biased region" description="Polar residues" evidence="18">
    <location>
        <begin position="276"/>
        <end position="291"/>
    </location>
</feature>
<dbReference type="GO" id="GO:0006338">
    <property type="term" value="P:chromatin remodeling"/>
    <property type="evidence" value="ECO:0007669"/>
    <property type="project" value="UniProtKB-UniRule"/>
</dbReference>
<dbReference type="InterPro" id="IPR050520">
    <property type="entry name" value="INO80/SWR1_helicase"/>
</dbReference>
<evidence type="ECO:0000259" key="21">
    <source>
        <dbReference type="PROSITE" id="PS51413"/>
    </source>
</evidence>
<evidence type="ECO:0000256" key="4">
    <source>
        <dbReference type="ARBA" id="ARBA00022741"/>
    </source>
</evidence>
<dbReference type="SUPFAM" id="SSF52540">
    <property type="entry name" value="P-loop containing nucleoside triphosphate hydrolases"/>
    <property type="match status" value="2"/>
</dbReference>
<dbReference type="Pfam" id="PF13892">
    <property type="entry name" value="DBINO"/>
    <property type="match status" value="1"/>
</dbReference>
<protein>
    <recommendedName>
        <fullName evidence="3 16">Chromatin-remodeling ATPase INO80</fullName>
        <ecNumber evidence="16">3.6.4.-</ecNumber>
    </recommendedName>
</protein>
<evidence type="ECO:0000259" key="20">
    <source>
        <dbReference type="PROSITE" id="PS51194"/>
    </source>
</evidence>
<feature type="compositionally biased region" description="Basic residues" evidence="18">
    <location>
        <begin position="1629"/>
        <end position="1639"/>
    </location>
</feature>
<dbReference type="Proteomes" id="UP000234323">
    <property type="component" value="Unassembled WGS sequence"/>
</dbReference>
<evidence type="ECO:0000256" key="13">
    <source>
        <dbReference type="ARBA" id="ARBA00023163"/>
    </source>
</evidence>
<feature type="compositionally biased region" description="Low complexity" evidence="18">
    <location>
        <begin position="316"/>
        <end position="332"/>
    </location>
</feature>
<keyword evidence="5 16" id="KW-0227">DNA damage</keyword>
<dbReference type="GO" id="GO:0031011">
    <property type="term" value="C:Ino80 complex"/>
    <property type="evidence" value="ECO:0007669"/>
    <property type="project" value="UniProtKB-UniRule"/>
</dbReference>
<reference evidence="22 23" key="1">
    <citation type="submission" date="2015-10" db="EMBL/GenBank/DDBJ databases">
        <title>Genome analyses suggest a sexual origin of heterokaryosis in a supposedly ancient asexual fungus.</title>
        <authorList>
            <person name="Ropars J."/>
            <person name="Sedzielewska K."/>
            <person name="Noel J."/>
            <person name="Charron P."/>
            <person name="Farinelli L."/>
            <person name="Marton T."/>
            <person name="Kruger M."/>
            <person name="Pelin A."/>
            <person name="Brachmann A."/>
            <person name="Corradi N."/>
        </authorList>
    </citation>
    <scope>NUCLEOTIDE SEQUENCE [LARGE SCALE GENOMIC DNA]</scope>
    <source>
        <strain evidence="22 23">A4</strain>
    </source>
</reference>
<feature type="compositionally biased region" description="Low complexity" evidence="18">
    <location>
        <begin position="440"/>
        <end position="451"/>
    </location>
</feature>
<evidence type="ECO:0000256" key="11">
    <source>
        <dbReference type="ARBA" id="ARBA00023125"/>
    </source>
</evidence>
<dbReference type="CDD" id="cd18793">
    <property type="entry name" value="SF2_C_SNF"/>
    <property type="match status" value="1"/>
</dbReference>
<comment type="subunit">
    <text evidence="16">Component of the INO80 chromatin-remodeling complex.</text>
</comment>
<evidence type="ECO:0000256" key="1">
    <source>
        <dbReference type="ARBA" id="ARBA00004123"/>
    </source>
</evidence>
<keyword evidence="10" id="KW-0805">Transcription regulation</keyword>
<comment type="domain">
    <text evidence="16">The DBINO region is involved in binding to DNA.</text>
</comment>
<keyword evidence="6 16" id="KW-0378">Hydrolase</keyword>
<proteinExistence type="inferred from homology"/>
<evidence type="ECO:0000256" key="5">
    <source>
        <dbReference type="ARBA" id="ARBA00022763"/>
    </source>
</evidence>
<evidence type="ECO:0000256" key="3">
    <source>
        <dbReference type="ARBA" id="ARBA00019805"/>
    </source>
</evidence>
<keyword evidence="9" id="KW-0156">Chromatin regulator</keyword>
<keyword evidence="11 16" id="KW-0238">DNA-binding</keyword>
<feature type="compositionally biased region" description="Low complexity" evidence="18">
    <location>
        <begin position="296"/>
        <end position="308"/>
    </location>
</feature>
<dbReference type="GO" id="GO:0005524">
    <property type="term" value="F:ATP binding"/>
    <property type="evidence" value="ECO:0007669"/>
    <property type="project" value="UniProtKB-UniRule"/>
</dbReference>
<keyword evidence="4" id="KW-0547">Nucleotide-binding</keyword>
<feature type="domain" description="Helicase C-terminal" evidence="20">
    <location>
        <begin position="1443"/>
        <end position="1603"/>
    </location>
</feature>
<dbReference type="GO" id="GO:0004386">
    <property type="term" value="F:helicase activity"/>
    <property type="evidence" value="ECO:0007669"/>
    <property type="project" value="UniProtKB-KW"/>
</dbReference>
<keyword evidence="17" id="KW-0175">Coiled coil</keyword>
<feature type="compositionally biased region" description="Polar residues" evidence="18">
    <location>
        <begin position="727"/>
        <end position="736"/>
    </location>
</feature>
<keyword evidence="14 16" id="KW-0234">DNA repair</keyword>
<evidence type="ECO:0000313" key="23">
    <source>
        <dbReference type="Proteomes" id="UP000234323"/>
    </source>
</evidence>
<comment type="subcellular location">
    <subcellularLocation>
        <location evidence="1 16">Nucleus</location>
    </subcellularLocation>
</comment>
<accession>A0A2I1GPG3</accession>
<sequence length="1721" mass="195995">MSSYNYPRDRSHTSRSYSSDQQPQGQPPLLPPPTSTRSSSFNLNTLLNSSEEQPITNYLPPITQHNTQHYTQPTIPFSYHSQPSSSSHYGHNHTDYSSSLPHSVPIQHQPIPPFSTANWEFTETPTRQLQNPPYKIDHGPSSLPYFNSGVSQAPVHRIREGTSIVPQETLLRPPPVMSIPQLLSGDPSEDLDYSYSKSQNGSGAYDEYSRRSAVAQTTTSDSADDKDSAATVTDVNTDNDVRDSAQSGDTTEEENLLPPVRKPSESKTGLPVKSKPIQNPAQTSSRAIQEQESPKGTKTTHTPQATKTKPARSRRAASSSSIGSVSQASQAQKNIKTVRLPIRVRRAASSSSLGSVSQASQVSKVPEVIQPSPQQKLKIIQNQKNKQQRYSVNPKPPSRLESPKPSRSNKNIQAQRKDIGHTSGSSTVTAAEMKSKYALSEPSSDSSSSDLSDTEDSNSDFSLEGRYSEDVVKYMIQLHQRTKRTIDEYEKRCKEKREKLRRKFLTRINNRKAIIAKVTETDNINKKRKRAPRKAKKKHDTKRAKKLLFPEIETESEIDDKKRESISLKIRKQKEALELEERRRIWKDIVRNAIPRVHKIVNQSITSRTNNARKIAQICQKEARKATTKCYRSQKDIQTKAKQAMRQMLMFWKRNEKEERELRKKAEKEALEKMRIEEELREAKRQARKLNFLITQTELYSHFVGKKINPEDEHGESSVSVVAVSSIQETGSSSDDTNNDTEIDAETDSQAPTSFKDINFDEEDDITLAAKARASAKNALAQVKAHTKIFDGERKALHIASGKSDLSLSNNDLDHMNFQNPSSMPSAAEIKQPSLLAKVTLKDYQLRGLNWLANLYEQGINGILADEMVDIGSRYLFKFQCTLIVMQFIGFGENSSIHIIDGTSRRIIAPASTLHNWQKEISEFLPSFKTLPYWGNPKDRNVLRKTLNKKNMIFNADAPFHVVITSYQLIVQDKANFERTKWQYMILDEAQAIKSSSSARWKTLLGFQCRNRLLLTGTPIQNSMQELWALLHFIMPTLFDSHQEFSEWFSKDIESHAENKGSLNEHQLKRLHMILKPFMLRRVKKNVQNELGDKIEKEVYCQLTARQRMLYRGLREKISVSELLEKAATLPDNDSVDSLMNLVMQFRKVCNHPELFERADVVAPFSFCKYSLTWMISREGDNLYLPYSTKNLIKYEIPKTVYRYGGILNIPSHHSNAGFRTKTFNHLMNIWRPDYINESLRDSENTFTFLKFIDTSPSGASQIFFGHIIKRWIIHLLQRTQCSRRRFYLTQDESYQDAPVNTYARFLIMENSSSISPINADESSVLGNLTNIFAQSSQYELAVLDPCYIPKVIAPPIEFVCRDKCFYNDKERTMFDNSIRATLIGVDKLLSEKDRVFSPIGQFLTGPEGKSIIGRPLLRGQGFSHMRVPAVKKLIMDSGKLYKLDKLLEELRAGGHRVLIYFQMTRMIDLMEEYLSYRQYKYLRLDGSSKISDRRDMVEDWQTKPEIFIFLLSTRAGGLGINLTAADTVIFYDSDWNPTVDQQAMDRAHRLGQTKQVTVYRLITKGTIEERILQRAKQKDEIQKVVISGGEFKQVDFKPREIVSLLLEDDELEAKLQLKRKAEEEDIKKKGRSLKRRKKDAPTTSSVVGSSKSLEDLWHEEEPPMAETEGSGVTTPASSVGGKKRKRVAKAAPKPAPTKRRSTRATRSSKTPVSEPMNIDA</sequence>
<keyword evidence="15" id="KW-0539">Nucleus</keyword>
<evidence type="ECO:0000256" key="14">
    <source>
        <dbReference type="ARBA" id="ARBA00023204"/>
    </source>
</evidence>
<feature type="compositionally biased region" description="Polar residues" evidence="18">
    <location>
        <begin position="1642"/>
        <end position="1652"/>
    </location>
</feature>
<evidence type="ECO:0000256" key="7">
    <source>
        <dbReference type="ARBA" id="ARBA00022806"/>
    </source>
</evidence>
<evidence type="ECO:0000256" key="9">
    <source>
        <dbReference type="ARBA" id="ARBA00022853"/>
    </source>
</evidence>
<dbReference type="InterPro" id="IPR000330">
    <property type="entry name" value="SNF2_N"/>
</dbReference>
<evidence type="ECO:0000256" key="10">
    <source>
        <dbReference type="ARBA" id="ARBA00023015"/>
    </source>
</evidence>
<feature type="compositionally biased region" description="Polar residues" evidence="18">
    <location>
        <begin position="405"/>
        <end position="414"/>
    </location>
</feature>
<evidence type="ECO:0000256" key="17">
    <source>
        <dbReference type="SAM" id="Coils"/>
    </source>
</evidence>